<name>A0A5S9IK36_UABAM</name>
<evidence type="ECO:0000256" key="7">
    <source>
        <dbReference type="ARBA" id="ARBA00022679"/>
    </source>
</evidence>
<evidence type="ECO:0000256" key="9">
    <source>
        <dbReference type="ARBA" id="ARBA00022723"/>
    </source>
</evidence>
<dbReference type="Gene3D" id="3.20.20.70">
    <property type="entry name" value="Aldolase class I"/>
    <property type="match status" value="1"/>
</dbReference>
<dbReference type="PIRSF" id="PIRSF006004">
    <property type="entry name" value="CHP00048"/>
    <property type="match status" value="1"/>
</dbReference>
<feature type="binding site" evidence="13">
    <location>
        <begin position="210"/>
        <end position="212"/>
    </location>
    <ligand>
        <name>S-adenosyl-L-methionine</name>
        <dbReference type="ChEBI" id="CHEBI:59789"/>
    </ligand>
</feature>
<evidence type="ECO:0000256" key="13">
    <source>
        <dbReference type="HAMAP-Rule" id="MF_01849"/>
    </source>
</evidence>
<keyword evidence="12 13" id="KW-1015">Disulfide bond</keyword>
<dbReference type="SFLD" id="SFLDS00029">
    <property type="entry name" value="Radical_SAM"/>
    <property type="match status" value="1"/>
</dbReference>
<sequence length="338" mass="38930">MTQNKKSLYDFTFAALAEHLDSTYYARIVFEQIYEKRISCISQISMKNKKERLNNFDLDLPEVHSIIHSEDGRTRKYILRLHDGKLIESVWMNYHGRYTVCVSTQVGCAMGCVFCATGHMGFKRHLSVGEIVSQIMLLEKIEKHKIRNIVFMGMGEPLHNFDATMDAIDIFTDFRALAIARRHITLSTVGVVPQIRKLIEHPLCVNLAVSLHGASDTKRNRLVPIGKRWDLDELMNVCREYTERKKKRIFFEWTVIREENDRSEDAHDLGKLLQGIRAHVNLIPLNPIKDYAGTPGEDSRIQSFRRILDSYQIPNTIRQKRGIDVAAGCGQLQTEKNV</sequence>
<dbReference type="InterPro" id="IPR058240">
    <property type="entry name" value="rSAM_sf"/>
</dbReference>
<evidence type="ECO:0000256" key="4">
    <source>
        <dbReference type="ARBA" id="ARBA00022490"/>
    </source>
</evidence>
<dbReference type="HAMAP" id="MF_01849">
    <property type="entry name" value="RNA_methyltr_RlmN"/>
    <property type="match status" value="1"/>
</dbReference>
<dbReference type="InterPro" id="IPR004383">
    <property type="entry name" value="rRNA_lsu_MTrfase_RlmN/Cfr"/>
</dbReference>
<dbReference type="SFLD" id="SFLDG01062">
    <property type="entry name" value="methyltransferase_(Class_A)"/>
    <property type="match status" value="1"/>
</dbReference>
<keyword evidence="11 13" id="KW-0411">Iron-sulfur</keyword>
<comment type="cofactor">
    <cofactor evidence="13">
        <name>[4Fe-4S] cluster</name>
        <dbReference type="ChEBI" id="CHEBI:49883"/>
    </cofactor>
    <text evidence="13">Binds 1 [4Fe-4S] cluster. The cluster is coordinated with 3 cysteines and an exchangeable S-adenosyl-L-methionine.</text>
</comment>
<dbReference type="CDD" id="cd01335">
    <property type="entry name" value="Radical_SAM"/>
    <property type="match status" value="1"/>
</dbReference>
<dbReference type="NCBIfam" id="TIGR00048">
    <property type="entry name" value="rRNA_mod_RlmN"/>
    <property type="match status" value="1"/>
</dbReference>
<dbReference type="OrthoDB" id="9793973at2"/>
<keyword evidence="4 13" id="KW-0963">Cytoplasm</keyword>
<feature type="binding site" evidence="13">
    <location>
        <position position="112"/>
    </location>
    <ligand>
        <name>[4Fe-4S] cluster</name>
        <dbReference type="ChEBI" id="CHEBI:49883"/>
        <note>4Fe-4S-S-AdoMet</note>
    </ligand>
</feature>
<dbReference type="FunFam" id="3.20.20.70:FF:000014">
    <property type="entry name" value="Probable dual-specificity RNA methyltransferase RlmN"/>
    <property type="match status" value="1"/>
</dbReference>
<feature type="binding site" evidence="13">
    <location>
        <position position="108"/>
    </location>
    <ligand>
        <name>[4Fe-4S] cluster</name>
        <dbReference type="ChEBI" id="CHEBI:49883"/>
        <note>4Fe-4S-S-AdoMet</note>
    </ligand>
</feature>
<dbReference type="RefSeq" id="WP_151967226.1">
    <property type="nucleotide sequence ID" value="NZ_AP019860.1"/>
</dbReference>
<keyword evidence="13" id="KW-0819">tRNA processing</keyword>
<dbReference type="Proteomes" id="UP000326354">
    <property type="component" value="Chromosome"/>
</dbReference>
<keyword evidence="9 13" id="KW-0479">Metal-binding</keyword>
<dbReference type="GO" id="GO:0030488">
    <property type="term" value="P:tRNA methylation"/>
    <property type="evidence" value="ECO:0007669"/>
    <property type="project" value="UniProtKB-UniRule"/>
</dbReference>
<evidence type="ECO:0000259" key="14">
    <source>
        <dbReference type="PROSITE" id="PS51918"/>
    </source>
</evidence>
<dbReference type="InterPro" id="IPR040072">
    <property type="entry name" value="Methyltransferase_A"/>
</dbReference>
<evidence type="ECO:0000256" key="1">
    <source>
        <dbReference type="ARBA" id="ARBA00004496"/>
    </source>
</evidence>
<evidence type="ECO:0000256" key="12">
    <source>
        <dbReference type="ARBA" id="ARBA00023157"/>
    </source>
</evidence>
<evidence type="ECO:0000256" key="11">
    <source>
        <dbReference type="ARBA" id="ARBA00023014"/>
    </source>
</evidence>
<comment type="caution">
    <text evidence="13">Lacks conserved residue(s) required for the propagation of feature annotation.</text>
</comment>
<dbReference type="GO" id="GO:0051539">
    <property type="term" value="F:4 iron, 4 sulfur cluster binding"/>
    <property type="evidence" value="ECO:0007669"/>
    <property type="project" value="UniProtKB-UniRule"/>
</dbReference>
<evidence type="ECO:0000256" key="6">
    <source>
        <dbReference type="ARBA" id="ARBA00022603"/>
    </source>
</evidence>
<protein>
    <recommendedName>
        <fullName evidence="13">Probable dual-specificity RNA methyltransferase RlmN</fullName>
        <ecNumber evidence="13">2.1.1.192</ecNumber>
    </recommendedName>
    <alternativeName>
        <fullName evidence="13">23S rRNA (adenine(2503)-C(2))-methyltransferase</fullName>
    </alternativeName>
    <alternativeName>
        <fullName evidence="13">23S rRNA m2A2503 methyltransferase</fullName>
    </alternativeName>
    <alternativeName>
        <fullName evidence="13">Ribosomal RNA large subunit methyltransferase N</fullName>
    </alternativeName>
    <alternativeName>
        <fullName evidence="13">tRNA (adenine(37)-C(2))-methyltransferase</fullName>
    </alternativeName>
    <alternativeName>
        <fullName evidence="13">tRNA m2A37 methyltransferase</fullName>
    </alternativeName>
</protein>
<dbReference type="AlphaFoldDB" id="A0A5S9IK36"/>
<gene>
    <name evidence="13" type="primary">rlmN</name>
    <name evidence="15" type="ORF">UABAM_01344</name>
</gene>
<reference evidence="15 16" key="1">
    <citation type="submission" date="2019-08" db="EMBL/GenBank/DDBJ databases">
        <title>Complete genome sequence of Candidatus Uab amorphum.</title>
        <authorList>
            <person name="Shiratori T."/>
            <person name="Suzuki S."/>
            <person name="Kakizawa Y."/>
            <person name="Ishida K."/>
        </authorList>
    </citation>
    <scope>NUCLEOTIDE SEQUENCE [LARGE SCALE GENOMIC DNA]</scope>
    <source>
        <strain evidence="15 16">SRT547</strain>
    </source>
</reference>
<dbReference type="InterPro" id="IPR027492">
    <property type="entry name" value="RNA_MTrfase_RlmN"/>
</dbReference>
<dbReference type="GO" id="GO:0070475">
    <property type="term" value="P:rRNA base methylation"/>
    <property type="evidence" value="ECO:0007669"/>
    <property type="project" value="UniProtKB-UniRule"/>
</dbReference>
<dbReference type="EC" id="2.1.1.192" evidence="13"/>
<comment type="similarity">
    <text evidence="2 13">Belongs to the radical SAM superfamily. RlmN family.</text>
</comment>
<dbReference type="EMBL" id="AP019860">
    <property type="protein sequence ID" value="BBM83001.1"/>
    <property type="molecule type" value="Genomic_DNA"/>
</dbReference>
<organism evidence="15 16">
    <name type="scientific">Uabimicrobium amorphum</name>
    <dbReference type="NCBI Taxonomy" id="2596890"/>
    <lineage>
        <taxon>Bacteria</taxon>
        <taxon>Pseudomonadati</taxon>
        <taxon>Planctomycetota</taxon>
        <taxon>Candidatus Uabimicrobiia</taxon>
        <taxon>Candidatus Uabimicrobiales</taxon>
        <taxon>Candidatus Uabimicrobiaceae</taxon>
        <taxon>Candidatus Uabimicrobium</taxon>
    </lineage>
</organism>
<dbReference type="GO" id="GO:0000049">
    <property type="term" value="F:tRNA binding"/>
    <property type="evidence" value="ECO:0007669"/>
    <property type="project" value="UniProtKB-UniRule"/>
</dbReference>
<dbReference type="GO" id="GO:0070040">
    <property type="term" value="F:rRNA (adenine(2503)-C2-)-methyltransferase activity"/>
    <property type="evidence" value="ECO:0007669"/>
    <property type="project" value="UniProtKB-UniRule"/>
</dbReference>
<feature type="domain" description="Radical SAM core" evidence="14">
    <location>
        <begin position="94"/>
        <end position="324"/>
    </location>
</feature>
<feature type="binding site" evidence="13">
    <location>
        <position position="115"/>
    </location>
    <ligand>
        <name>[4Fe-4S] cluster</name>
        <dbReference type="ChEBI" id="CHEBI:49883"/>
        <note>4Fe-4S-S-AdoMet</note>
    </ligand>
</feature>
<dbReference type="KEGG" id="uam:UABAM_01344"/>
<feature type="active site" description="Proton acceptor" evidence="13">
    <location>
        <position position="88"/>
    </location>
</feature>
<evidence type="ECO:0000256" key="3">
    <source>
        <dbReference type="ARBA" id="ARBA00022485"/>
    </source>
</evidence>
<accession>A0A5S9IK36</accession>
<feature type="binding site" evidence="13">
    <location>
        <begin position="155"/>
        <end position="156"/>
    </location>
    <ligand>
        <name>S-adenosyl-L-methionine</name>
        <dbReference type="ChEBI" id="CHEBI:59789"/>
    </ligand>
</feature>
<keyword evidence="7 13" id="KW-0808">Transferase</keyword>
<dbReference type="SUPFAM" id="SSF102114">
    <property type="entry name" value="Radical SAM enzymes"/>
    <property type="match status" value="1"/>
</dbReference>
<dbReference type="PANTHER" id="PTHR30544">
    <property type="entry name" value="23S RRNA METHYLTRANSFERASE"/>
    <property type="match status" value="1"/>
</dbReference>
<dbReference type="GO" id="GO:0005737">
    <property type="term" value="C:cytoplasm"/>
    <property type="evidence" value="ECO:0007669"/>
    <property type="project" value="UniProtKB-SubCell"/>
</dbReference>
<evidence type="ECO:0000313" key="15">
    <source>
        <dbReference type="EMBL" id="BBM83001.1"/>
    </source>
</evidence>
<keyword evidence="3 13" id="KW-0004">4Fe-4S</keyword>
<evidence type="ECO:0000256" key="5">
    <source>
        <dbReference type="ARBA" id="ARBA00022552"/>
    </source>
</evidence>
<evidence type="ECO:0000256" key="8">
    <source>
        <dbReference type="ARBA" id="ARBA00022691"/>
    </source>
</evidence>
<keyword evidence="5 13" id="KW-0698">rRNA processing</keyword>
<feature type="binding site" evidence="13">
    <location>
        <position position="187"/>
    </location>
    <ligand>
        <name>S-adenosyl-L-methionine</name>
        <dbReference type="ChEBI" id="CHEBI:59789"/>
    </ligand>
</feature>
<evidence type="ECO:0000256" key="2">
    <source>
        <dbReference type="ARBA" id="ARBA00007544"/>
    </source>
</evidence>
<dbReference type="Pfam" id="PF04055">
    <property type="entry name" value="Radical_SAM"/>
    <property type="match status" value="1"/>
</dbReference>
<keyword evidence="8 13" id="KW-0949">S-adenosyl-L-methionine</keyword>
<keyword evidence="6 13" id="KW-0489">Methyltransferase</keyword>
<dbReference type="GO" id="GO:0002935">
    <property type="term" value="F:tRNA (adenine(37)-C2)-methyltransferase activity"/>
    <property type="evidence" value="ECO:0007669"/>
    <property type="project" value="UniProtKB-UniRule"/>
</dbReference>
<proteinExistence type="inferred from homology"/>
<dbReference type="PANTHER" id="PTHR30544:SF5">
    <property type="entry name" value="RADICAL SAM CORE DOMAIN-CONTAINING PROTEIN"/>
    <property type="match status" value="1"/>
</dbReference>
<keyword evidence="16" id="KW-1185">Reference proteome</keyword>
<dbReference type="InterPro" id="IPR013785">
    <property type="entry name" value="Aldolase_TIM"/>
</dbReference>
<keyword evidence="10 13" id="KW-0408">Iron</keyword>
<dbReference type="GO" id="GO:0019843">
    <property type="term" value="F:rRNA binding"/>
    <property type="evidence" value="ECO:0007669"/>
    <property type="project" value="UniProtKB-UniRule"/>
</dbReference>
<feature type="active site" description="S-methylcysteine intermediate" evidence="13">
    <location>
        <position position="329"/>
    </location>
</feature>
<comment type="function">
    <text evidence="13">Specifically methylates position 2 of adenine 2503 in 23S rRNA and position 2 of adenine 37 in tRNAs.</text>
</comment>
<dbReference type="SFLD" id="SFLDF00275">
    <property type="entry name" value="adenosine_C2_methyltransferase"/>
    <property type="match status" value="1"/>
</dbReference>
<feature type="binding site" evidence="13">
    <location>
        <position position="286"/>
    </location>
    <ligand>
        <name>S-adenosyl-L-methionine</name>
        <dbReference type="ChEBI" id="CHEBI:59789"/>
    </ligand>
</feature>
<evidence type="ECO:0000313" key="16">
    <source>
        <dbReference type="Proteomes" id="UP000326354"/>
    </source>
</evidence>
<dbReference type="GO" id="GO:0046872">
    <property type="term" value="F:metal ion binding"/>
    <property type="evidence" value="ECO:0007669"/>
    <property type="project" value="UniProtKB-KW"/>
</dbReference>
<comment type="subcellular location">
    <subcellularLocation>
        <location evidence="1 13">Cytoplasm</location>
    </subcellularLocation>
</comment>
<comment type="catalytic activity">
    <reaction evidence="13">
        <text>adenosine(2503) in 23S rRNA + 2 reduced [2Fe-2S]-[ferredoxin] + 2 S-adenosyl-L-methionine = 2-methyladenosine(2503) in 23S rRNA + 5'-deoxyadenosine + L-methionine + 2 oxidized [2Fe-2S]-[ferredoxin] + S-adenosyl-L-homocysteine</text>
        <dbReference type="Rhea" id="RHEA:42916"/>
        <dbReference type="Rhea" id="RHEA-COMP:10000"/>
        <dbReference type="Rhea" id="RHEA-COMP:10001"/>
        <dbReference type="Rhea" id="RHEA-COMP:10152"/>
        <dbReference type="Rhea" id="RHEA-COMP:10282"/>
        <dbReference type="ChEBI" id="CHEBI:17319"/>
        <dbReference type="ChEBI" id="CHEBI:33737"/>
        <dbReference type="ChEBI" id="CHEBI:33738"/>
        <dbReference type="ChEBI" id="CHEBI:57844"/>
        <dbReference type="ChEBI" id="CHEBI:57856"/>
        <dbReference type="ChEBI" id="CHEBI:59789"/>
        <dbReference type="ChEBI" id="CHEBI:74411"/>
        <dbReference type="ChEBI" id="CHEBI:74497"/>
        <dbReference type="EC" id="2.1.1.192"/>
    </reaction>
</comment>
<comment type="catalytic activity">
    <reaction evidence="13">
        <text>adenosine(37) in tRNA + 2 reduced [2Fe-2S]-[ferredoxin] + 2 S-adenosyl-L-methionine = 2-methyladenosine(37) in tRNA + 5'-deoxyadenosine + L-methionine + 2 oxidized [2Fe-2S]-[ferredoxin] + S-adenosyl-L-homocysteine</text>
        <dbReference type="Rhea" id="RHEA:43332"/>
        <dbReference type="Rhea" id="RHEA-COMP:10000"/>
        <dbReference type="Rhea" id="RHEA-COMP:10001"/>
        <dbReference type="Rhea" id="RHEA-COMP:10162"/>
        <dbReference type="Rhea" id="RHEA-COMP:10485"/>
        <dbReference type="ChEBI" id="CHEBI:17319"/>
        <dbReference type="ChEBI" id="CHEBI:33737"/>
        <dbReference type="ChEBI" id="CHEBI:33738"/>
        <dbReference type="ChEBI" id="CHEBI:57844"/>
        <dbReference type="ChEBI" id="CHEBI:57856"/>
        <dbReference type="ChEBI" id="CHEBI:59789"/>
        <dbReference type="ChEBI" id="CHEBI:74411"/>
        <dbReference type="ChEBI" id="CHEBI:74497"/>
        <dbReference type="EC" id="2.1.1.192"/>
    </reaction>
</comment>
<dbReference type="PROSITE" id="PS51918">
    <property type="entry name" value="RADICAL_SAM"/>
    <property type="match status" value="1"/>
</dbReference>
<dbReference type="InterPro" id="IPR007197">
    <property type="entry name" value="rSAM"/>
</dbReference>
<evidence type="ECO:0000256" key="10">
    <source>
        <dbReference type="ARBA" id="ARBA00023004"/>
    </source>
</evidence>
<comment type="miscellaneous">
    <text evidence="13">Reaction proceeds by a ping-pong mechanism involving intermediate methylation of a conserved cysteine residue.</text>
</comment>